<comment type="caution">
    <text evidence="7">The sequence shown here is derived from an EMBL/GenBank/DDBJ whole genome shotgun (WGS) entry which is preliminary data.</text>
</comment>
<evidence type="ECO:0000313" key="8">
    <source>
        <dbReference type="Proteomes" id="UP001597389"/>
    </source>
</evidence>
<evidence type="ECO:0000256" key="5">
    <source>
        <dbReference type="SAM" id="Phobius"/>
    </source>
</evidence>
<keyword evidence="4 5" id="KW-0472">Membrane</keyword>
<keyword evidence="1" id="KW-1003">Cell membrane</keyword>
<keyword evidence="8" id="KW-1185">Reference proteome</keyword>
<accession>A0ABW4ZG07</accession>
<feature type="transmembrane region" description="Helical" evidence="5">
    <location>
        <begin position="44"/>
        <end position="66"/>
    </location>
</feature>
<protein>
    <submittedName>
        <fullName evidence="7">Lipopolysaccharide assembly protein LapA domain-containing protein</fullName>
    </submittedName>
</protein>
<evidence type="ECO:0000313" key="7">
    <source>
        <dbReference type="EMBL" id="MFD2160477.1"/>
    </source>
</evidence>
<feature type="transmembrane region" description="Helical" evidence="5">
    <location>
        <begin position="7"/>
        <end position="24"/>
    </location>
</feature>
<keyword evidence="2 5" id="KW-0812">Transmembrane</keyword>
<organism evidence="7 8">
    <name type="scientific">Rubritalea tangerina</name>
    <dbReference type="NCBI Taxonomy" id="430798"/>
    <lineage>
        <taxon>Bacteria</taxon>
        <taxon>Pseudomonadati</taxon>
        <taxon>Verrucomicrobiota</taxon>
        <taxon>Verrucomicrobiia</taxon>
        <taxon>Verrucomicrobiales</taxon>
        <taxon>Rubritaleaceae</taxon>
        <taxon>Rubritalea</taxon>
    </lineage>
</organism>
<evidence type="ECO:0000256" key="2">
    <source>
        <dbReference type="ARBA" id="ARBA00022692"/>
    </source>
</evidence>
<reference evidence="8" key="1">
    <citation type="journal article" date="2019" name="Int. J. Syst. Evol. Microbiol.">
        <title>The Global Catalogue of Microorganisms (GCM) 10K type strain sequencing project: providing services to taxonomists for standard genome sequencing and annotation.</title>
        <authorList>
            <consortium name="The Broad Institute Genomics Platform"/>
            <consortium name="The Broad Institute Genome Sequencing Center for Infectious Disease"/>
            <person name="Wu L."/>
            <person name="Ma J."/>
        </authorList>
    </citation>
    <scope>NUCLEOTIDE SEQUENCE [LARGE SCALE GENOMIC DNA]</scope>
    <source>
        <strain evidence="8">CCUG 57942</strain>
    </source>
</reference>
<dbReference type="InterPro" id="IPR010445">
    <property type="entry name" value="LapA_dom"/>
</dbReference>
<sequence>MTTSKKIRLGITLALVALVIVVILQNTEQVTTTVLFATIKMPLAFLLFLTFLIGALGGFFLAYLRINKRITKVQKSIEHR</sequence>
<dbReference type="Pfam" id="PF06305">
    <property type="entry name" value="LapA_dom"/>
    <property type="match status" value="1"/>
</dbReference>
<dbReference type="EMBL" id="JBHUJB010000082">
    <property type="protein sequence ID" value="MFD2160477.1"/>
    <property type="molecule type" value="Genomic_DNA"/>
</dbReference>
<evidence type="ECO:0000256" key="3">
    <source>
        <dbReference type="ARBA" id="ARBA00022989"/>
    </source>
</evidence>
<feature type="domain" description="Lipopolysaccharide assembly protein A" evidence="6">
    <location>
        <begin position="25"/>
        <end position="78"/>
    </location>
</feature>
<dbReference type="Proteomes" id="UP001597389">
    <property type="component" value="Unassembled WGS sequence"/>
</dbReference>
<evidence type="ECO:0000259" key="6">
    <source>
        <dbReference type="Pfam" id="PF06305"/>
    </source>
</evidence>
<proteinExistence type="predicted"/>
<name>A0ABW4ZG07_9BACT</name>
<evidence type="ECO:0000256" key="4">
    <source>
        <dbReference type="ARBA" id="ARBA00023136"/>
    </source>
</evidence>
<keyword evidence="3 5" id="KW-1133">Transmembrane helix</keyword>
<evidence type="ECO:0000256" key="1">
    <source>
        <dbReference type="ARBA" id="ARBA00022475"/>
    </source>
</evidence>
<gene>
    <name evidence="7" type="ORF">ACFSW8_16350</name>
</gene>
<dbReference type="RefSeq" id="WP_377087539.1">
    <property type="nucleotide sequence ID" value="NZ_JBHSJL010000014.1"/>
</dbReference>